<reference evidence="2" key="1">
    <citation type="journal article" date="2021" name="Proc. Natl. Acad. Sci. U.S.A.">
        <title>A Catalog of Tens of Thousands of Viruses from Human Metagenomes Reveals Hidden Associations with Chronic Diseases.</title>
        <authorList>
            <person name="Tisza M.J."/>
            <person name="Buck C.B."/>
        </authorList>
    </citation>
    <scope>NUCLEOTIDE SEQUENCE</scope>
    <source>
        <strain evidence="2">Ctsip2</strain>
    </source>
</reference>
<accession>A0A8S5N5J7</accession>
<feature type="domain" description="Dit-like phage tail protein N-terminal" evidence="1">
    <location>
        <begin position="56"/>
        <end position="243"/>
    </location>
</feature>
<proteinExistence type="predicted"/>
<evidence type="ECO:0000259" key="1">
    <source>
        <dbReference type="Pfam" id="PF21821"/>
    </source>
</evidence>
<sequence length="275" mass="30792">MATGELLSDFIYQMDTQYSKLSKSEFAQSLFKKSVNVGEAVVNILGNFGIAGFRFHVPISEQVTMQNDITDYYVETNSAVQDHIARKPTVITLTGLVGEYFYSVNEIEDMLALVTPTLSLVKQFLPRLTPATQQNKTKKALNEQAKVEQGELIVGGVEVEKRQFNGMDLFKLFQDLYKLKSAQTRAYYFFEALFKSRSILSIETSWQRLDNVIIQNMHAIRDSNADITDFTLTFKQISIAESVSENAANAAGRLAQQQAAVTNKGVDKGEEVNTV</sequence>
<dbReference type="EMBL" id="BK015070">
    <property type="protein sequence ID" value="DAD89878.1"/>
    <property type="molecule type" value="Genomic_DNA"/>
</dbReference>
<evidence type="ECO:0000313" key="2">
    <source>
        <dbReference type="EMBL" id="DAD89878.1"/>
    </source>
</evidence>
<name>A0A8S5N5J7_9CAUD</name>
<dbReference type="InterPro" id="IPR048494">
    <property type="entry name" value="Dit-like_N"/>
</dbReference>
<dbReference type="Pfam" id="PF21821">
    <property type="entry name" value="Dit_like"/>
    <property type="match status" value="1"/>
</dbReference>
<protein>
    <recommendedName>
        <fullName evidence="1">Dit-like phage tail protein N-terminal domain-containing protein</fullName>
    </recommendedName>
</protein>
<organism evidence="2">
    <name type="scientific">Myoviridae sp. ctsip2</name>
    <dbReference type="NCBI Taxonomy" id="2826705"/>
    <lineage>
        <taxon>Viruses</taxon>
        <taxon>Duplodnaviria</taxon>
        <taxon>Heunggongvirae</taxon>
        <taxon>Uroviricota</taxon>
        <taxon>Caudoviricetes</taxon>
    </lineage>
</organism>